<evidence type="ECO:0000256" key="1">
    <source>
        <dbReference type="SAM" id="MobiDB-lite"/>
    </source>
</evidence>
<dbReference type="CDD" id="cd09272">
    <property type="entry name" value="RNase_HI_RT_Ty1"/>
    <property type="match status" value="1"/>
</dbReference>
<evidence type="ECO:0000313" key="3">
    <source>
        <dbReference type="Proteomes" id="UP001168877"/>
    </source>
</evidence>
<feature type="compositionally biased region" description="Acidic residues" evidence="1">
    <location>
        <begin position="25"/>
        <end position="40"/>
    </location>
</feature>
<dbReference type="AlphaFoldDB" id="A0AA39UM61"/>
<keyword evidence="3" id="KW-1185">Reference proteome</keyword>
<dbReference type="Proteomes" id="UP001168877">
    <property type="component" value="Unassembled WGS sequence"/>
</dbReference>
<reference evidence="2" key="2">
    <citation type="submission" date="2023-06" db="EMBL/GenBank/DDBJ databases">
        <authorList>
            <person name="Swenson N.G."/>
            <person name="Wegrzyn J.L."/>
            <person name="Mcevoy S.L."/>
        </authorList>
    </citation>
    <scope>NUCLEOTIDE SEQUENCE</scope>
    <source>
        <strain evidence="2">NS2018</strain>
        <tissue evidence="2">Leaf</tissue>
    </source>
</reference>
<feature type="region of interest" description="Disordered" evidence="1">
    <location>
        <begin position="279"/>
        <end position="301"/>
    </location>
</feature>
<dbReference type="PANTHER" id="PTHR11439:SF455">
    <property type="entry name" value="RLK (RECEPTOR-LIKE PROTEIN KINASE) 8, PUTATIVE-RELATED"/>
    <property type="match status" value="1"/>
</dbReference>
<feature type="region of interest" description="Disordered" evidence="1">
    <location>
        <begin position="23"/>
        <end position="45"/>
    </location>
</feature>
<feature type="compositionally biased region" description="Basic and acidic residues" evidence="1">
    <location>
        <begin position="291"/>
        <end position="301"/>
    </location>
</feature>
<dbReference type="EMBL" id="JAUESC010000388">
    <property type="protein sequence ID" value="KAK0572604.1"/>
    <property type="molecule type" value="Genomic_DNA"/>
</dbReference>
<dbReference type="PANTHER" id="PTHR11439">
    <property type="entry name" value="GAG-POL-RELATED RETROTRANSPOSON"/>
    <property type="match status" value="1"/>
</dbReference>
<comment type="caution">
    <text evidence="2">The sequence shown here is derived from an EMBL/GenBank/DDBJ whole genome shotgun (WGS) entry which is preliminary data.</text>
</comment>
<protein>
    <submittedName>
        <fullName evidence="2">Uncharacterized protein</fullName>
    </submittedName>
</protein>
<gene>
    <name evidence="2" type="ORF">LWI29_034052</name>
</gene>
<proteinExistence type="predicted"/>
<sequence>MNLPINLQSHDIGWDHMGSTVEHAEVEEETFEEETPEEEERGGPAEEFENVMVWVENPLRTVKIGSTLASEYKATLQKASCLDDRCSTGGNCVFPGGNLISWSSKKQLVVVRSSTETKYRSMANITTKILWLQSLLHELHIKVASPAVLWCDNIRANSLAQNPVFHASTKHVDIDTHFIREKVATGIVEPRYVPTEYQTVDILTKALTIEKFNFFCSKLNLVNSPQFSLPEDAKVVADTQRRRATVSSSNEERRNNQLCNSTAIYSGLAFCTADTKHNQGIDRSKTKHSWLKNEEGKEREN</sequence>
<name>A0AA39UM61_ACESA</name>
<organism evidence="2 3">
    <name type="scientific">Acer saccharum</name>
    <name type="common">Sugar maple</name>
    <dbReference type="NCBI Taxonomy" id="4024"/>
    <lineage>
        <taxon>Eukaryota</taxon>
        <taxon>Viridiplantae</taxon>
        <taxon>Streptophyta</taxon>
        <taxon>Embryophyta</taxon>
        <taxon>Tracheophyta</taxon>
        <taxon>Spermatophyta</taxon>
        <taxon>Magnoliopsida</taxon>
        <taxon>eudicotyledons</taxon>
        <taxon>Gunneridae</taxon>
        <taxon>Pentapetalae</taxon>
        <taxon>rosids</taxon>
        <taxon>malvids</taxon>
        <taxon>Sapindales</taxon>
        <taxon>Sapindaceae</taxon>
        <taxon>Hippocastanoideae</taxon>
        <taxon>Acereae</taxon>
        <taxon>Acer</taxon>
    </lineage>
</organism>
<evidence type="ECO:0000313" key="2">
    <source>
        <dbReference type="EMBL" id="KAK0572604.1"/>
    </source>
</evidence>
<accession>A0AA39UM61</accession>
<reference evidence="2" key="1">
    <citation type="journal article" date="2022" name="Plant J.">
        <title>Strategies of tolerance reflected in two North American maple genomes.</title>
        <authorList>
            <person name="McEvoy S.L."/>
            <person name="Sezen U.U."/>
            <person name="Trouern-Trend A."/>
            <person name="McMahon S.M."/>
            <person name="Schaberg P.G."/>
            <person name="Yang J."/>
            <person name="Wegrzyn J.L."/>
            <person name="Swenson N.G."/>
        </authorList>
    </citation>
    <scope>NUCLEOTIDE SEQUENCE</scope>
    <source>
        <strain evidence="2">NS2018</strain>
    </source>
</reference>